<dbReference type="InterPro" id="IPR029060">
    <property type="entry name" value="PIN-like_dom_sf"/>
</dbReference>
<dbReference type="SUPFAM" id="SSF88723">
    <property type="entry name" value="PIN domain-like"/>
    <property type="match status" value="1"/>
</dbReference>
<dbReference type="Gene3D" id="3.40.50.1010">
    <property type="entry name" value="5'-nuclease"/>
    <property type="match status" value="1"/>
</dbReference>
<dbReference type="CDD" id="cd09871">
    <property type="entry name" value="PIN_MtVapC28-VapC30-like"/>
    <property type="match status" value="1"/>
</dbReference>
<dbReference type="AlphaFoldDB" id="A0A1D7U0J1"/>
<proteinExistence type="predicted"/>
<dbReference type="EMBL" id="CP017147">
    <property type="protein sequence ID" value="AOO80884.1"/>
    <property type="molecule type" value="Genomic_DNA"/>
</dbReference>
<organism evidence="2 3">
    <name type="scientific">Bosea vaviloviae</name>
    <dbReference type="NCBI Taxonomy" id="1526658"/>
    <lineage>
        <taxon>Bacteria</taxon>
        <taxon>Pseudomonadati</taxon>
        <taxon>Pseudomonadota</taxon>
        <taxon>Alphaproteobacteria</taxon>
        <taxon>Hyphomicrobiales</taxon>
        <taxon>Boseaceae</taxon>
        <taxon>Bosea</taxon>
    </lineage>
</organism>
<name>A0A1D7U0J1_9HYPH</name>
<keyword evidence="3" id="KW-1185">Reference proteome</keyword>
<accession>A0A1D7U0J1</accession>
<dbReference type="InterPro" id="IPR002716">
    <property type="entry name" value="PIN_dom"/>
</dbReference>
<gene>
    <name evidence="2" type="ORF">BHK69_10805</name>
</gene>
<dbReference type="RefSeq" id="WP_069690102.1">
    <property type="nucleotide sequence ID" value="NZ_CP017147.1"/>
</dbReference>
<dbReference type="Pfam" id="PF01850">
    <property type="entry name" value="PIN"/>
    <property type="match status" value="1"/>
</dbReference>
<evidence type="ECO:0000313" key="3">
    <source>
        <dbReference type="Proteomes" id="UP000094969"/>
    </source>
</evidence>
<evidence type="ECO:0000259" key="1">
    <source>
        <dbReference type="Pfam" id="PF01850"/>
    </source>
</evidence>
<feature type="domain" description="PIN" evidence="1">
    <location>
        <begin position="2"/>
        <end position="125"/>
    </location>
</feature>
<reference evidence="2 3" key="1">
    <citation type="journal article" date="2015" name="Antonie Van Leeuwenhoek">
        <title>Bosea vaviloviae sp. nov., a new species of slow-growing rhizobia isolated from nodules of the relict species Vavilovia formosa (Stev.) Fed.</title>
        <authorList>
            <person name="Safronova V.I."/>
            <person name="Kuznetsova I.G."/>
            <person name="Sazanova A.L."/>
            <person name="Kimeklis A.K."/>
            <person name="Belimov A.A."/>
            <person name="Andronov E.E."/>
            <person name="Pinaev A.G."/>
            <person name="Chizhevskaya E.P."/>
            <person name="Pukhaev A.R."/>
            <person name="Popov K.P."/>
            <person name="Willems A."/>
            <person name="Tikhonovich I.A."/>
        </authorList>
    </citation>
    <scope>NUCLEOTIDE SEQUENCE [LARGE SCALE GENOMIC DNA]</scope>
    <source>
        <strain evidence="2 3">Vaf18</strain>
    </source>
</reference>
<dbReference type="KEGG" id="bvv:BHK69_10805"/>
<sequence length="136" mass="14351">MIVVDSSAVIAFAFGEPEADAFYDILTKAAASICSPVTFAECAMVLVGKQAAMPMTDVTALFRTLKIEQAGLGSDQGLLTAEAFLRFGRGRHPAKLNMGDCFSYALAKSLHAPLLYKGEDFAKTDIASAMAPGVKP</sequence>
<protein>
    <recommendedName>
        <fullName evidence="1">PIN domain-containing protein</fullName>
    </recommendedName>
</protein>
<dbReference type="STRING" id="1526658.BHK69_10805"/>
<evidence type="ECO:0000313" key="2">
    <source>
        <dbReference type="EMBL" id="AOO80884.1"/>
    </source>
</evidence>
<dbReference type="OrthoDB" id="32625at2"/>
<dbReference type="Proteomes" id="UP000094969">
    <property type="component" value="Chromosome"/>
</dbReference>